<evidence type="ECO:0000256" key="8">
    <source>
        <dbReference type="ARBA" id="ARBA00049244"/>
    </source>
</evidence>
<dbReference type="GO" id="GO:0003887">
    <property type="term" value="F:DNA-directed DNA polymerase activity"/>
    <property type="evidence" value="ECO:0007669"/>
    <property type="project" value="UniProtKB-KW"/>
</dbReference>
<dbReference type="SUPFAM" id="SSF53098">
    <property type="entry name" value="Ribonuclease H-like"/>
    <property type="match status" value="1"/>
</dbReference>
<evidence type="ECO:0000259" key="9">
    <source>
        <dbReference type="Pfam" id="PF03175"/>
    </source>
</evidence>
<evidence type="ECO:0000256" key="5">
    <source>
        <dbReference type="ARBA" id="ARBA00022705"/>
    </source>
</evidence>
<dbReference type="AlphaFoldDB" id="A0A0F9PIM1"/>
<feature type="domain" description="DNA-directed DNA polymerase family B mitochondria/virus" evidence="9">
    <location>
        <begin position="112"/>
        <end position="357"/>
    </location>
</feature>
<dbReference type="EC" id="2.7.7.7" evidence="2"/>
<protein>
    <recommendedName>
        <fullName evidence="2">DNA-directed DNA polymerase</fullName>
        <ecNumber evidence="2">2.7.7.7</ecNumber>
    </recommendedName>
</protein>
<evidence type="ECO:0000256" key="7">
    <source>
        <dbReference type="ARBA" id="ARBA00023125"/>
    </source>
</evidence>
<dbReference type="Pfam" id="PF03175">
    <property type="entry name" value="DNA_pol_B_2"/>
    <property type="match status" value="1"/>
</dbReference>
<dbReference type="PANTHER" id="PTHR33568">
    <property type="entry name" value="DNA POLYMERASE"/>
    <property type="match status" value="1"/>
</dbReference>
<evidence type="ECO:0000256" key="1">
    <source>
        <dbReference type="ARBA" id="ARBA00005755"/>
    </source>
</evidence>
<dbReference type="EMBL" id="LAZR01002440">
    <property type="protein sequence ID" value="KKN30039.1"/>
    <property type="molecule type" value="Genomic_DNA"/>
</dbReference>
<gene>
    <name evidence="10" type="ORF">LCGC14_0838120</name>
</gene>
<dbReference type="InterPro" id="IPR043502">
    <property type="entry name" value="DNA/RNA_pol_sf"/>
</dbReference>
<dbReference type="GO" id="GO:0003677">
    <property type="term" value="F:DNA binding"/>
    <property type="evidence" value="ECO:0007669"/>
    <property type="project" value="UniProtKB-KW"/>
</dbReference>
<evidence type="ECO:0000256" key="4">
    <source>
        <dbReference type="ARBA" id="ARBA00022695"/>
    </source>
</evidence>
<proteinExistence type="inferred from homology"/>
<dbReference type="Gene3D" id="3.90.1600.10">
    <property type="entry name" value="Palm domain of DNA polymerase"/>
    <property type="match status" value="1"/>
</dbReference>
<evidence type="ECO:0000313" key="10">
    <source>
        <dbReference type="EMBL" id="KKN30039.1"/>
    </source>
</evidence>
<accession>A0A0F9PIM1</accession>
<keyword evidence="3" id="KW-0808">Transferase</keyword>
<comment type="caution">
    <text evidence="10">The sequence shown here is derived from an EMBL/GenBank/DDBJ whole genome shotgun (WGS) entry which is preliminary data.</text>
</comment>
<keyword evidence="7" id="KW-0238">DNA-binding</keyword>
<reference evidence="10" key="1">
    <citation type="journal article" date="2015" name="Nature">
        <title>Complex archaea that bridge the gap between prokaryotes and eukaryotes.</title>
        <authorList>
            <person name="Spang A."/>
            <person name="Saw J.H."/>
            <person name="Jorgensen S.L."/>
            <person name="Zaremba-Niedzwiedzka K."/>
            <person name="Martijn J."/>
            <person name="Lind A.E."/>
            <person name="van Eijk R."/>
            <person name="Schleper C."/>
            <person name="Guy L."/>
            <person name="Ettema T.J."/>
        </authorList>
    </citation>
    <scope>NUCLEOTIDE SEQUENCE</scope>
</reference>
<dbReference type="PROSITE" id="PS00116">
    <property type="entry name" value="DNA_POLYMERASE_B"/>
    <property type="match status" value="1"/>
</dbReference>
<evidence type="ECO:0000256" key="6">
    <source>
        <dbReference type="ARBA" id="ARBA00022932"/>
    </source>
</evidence>
<dbReference type="SUPFAM" id="SSF56672">
    <property type="entry name" value="DNA/RNA polymerases"/>
    <property type="match status" value="1"/>
</dbReference>
<dbReference type="Gene3D" id="3.30.420.10">
    <property type="entry name" value="Ribonuclease H-like superfamily/Ribonuclease H"/>
    <property type="match status" value="1"/>
</dbReference>
<dbReference type="InterPro" id="IPR023211">
    <property type="entry name" value="DNA_pol_palm_dom_sf"/>
</dbReference>
<sequence>MSQTKQFWTIDAETDPFVHGRVPVPFMWGIFTGNEYFTFDGDNCTEQFISFIENKNVYLYAHNGGRFDFMFLLSYLQNTKIKIIRNRLVEIRIGKAILRDSWSIIPISLDTYKKTKIDYTKFEKSVRHKYIDEIREYMKDDCLNLYELVASFRKNAGKGLTIAGNALSFSRKLNIDVGTTNWKHDQRFRPFYFGGRCQAFDAGHFTNIDIFDIKSAYPFAMMYEHPTGKEHHIHTDGRLLPTARLKKSFVKVECYSKGAFPLHDKHKLEFPHAYGLFHVTGWELATALKHGLIDKQRQFIIHETMEFINTINFKPYIGHWFKQKEKDDKDLALRYIAKTMLTSLYGKLAQNPVEYRDYKVMPGGSKLIDGWKLGPEFNDKEYHYRPVLHNLIEKYGEKWIRAPIYYNVATAASITGFVRAMLLQAMAAVGPDRVLYCDTDSLFINKGDYDGLRRDGKLGAWGWDGRADDCYIGGRKMYVAYGDQFDKGTKKASKGARLTNKEIERVAMGGLVKWSNPAPTFAIDGRPTFIVRSLRRTVDPKTHN</sequence>
<keyword evidence="6" id="KW-0239">DNA-directed DNA polymerase</keyword>
<dbReference type="InterPro" id="IPR012337">
    <property type="entry name" value="RNaseH-like_sf"/>
</dbReference>
<keyword evidence="5" id="KW-0235">DNA replication</keyword>
<evidence type="ECO:0000256" key="2">
    <source>
        <dbReference type="ARBA" id="ARBA00012417"/>
    </source>
</evidence>
<dbReference type="InterPro" id="IPR036397">
    <property type="entry name" value="RNaseH_sf"/>
</dbReference>
<name>A0A0F9PIM1_9ZZZZ</name>
<dbReference type="InterPro" id="IPR017964">
    <property type="entry name" value="DNA-dir_DNA_pol_B_CS"/>
</dbReference>
<evidence type="ECO:0000256" key="3">
    <source>
        <dbReference type="ARBA" id="ARBA00022679"/>
    </source>
</evidence>
<dbReference type="GO" id="GO:0006260">
    <property type="term" value="P:DNA replication"/>
    <property type="evidence" value="ECO:0007669"/>
    <property type="project" value="UniProtKB-KW"/>
</dbReference>
<keyword evidence="4" id="KW-0548">Nucleotidyltransferase</keyword>
<organism evidence="10">
    <name type="scientific">marine sediment metagenome</name>
    <dbReference type="NCBI Taxonomy" id="412755"/>
    <lineage>
        <taxon>unclassified sequences</taxon>
        <taxon>metagenomes</taxon>
        <taxon>ecological metagenomes</taxon>
    </lineage>
</organism>
<comment type="similarity">
    <text evidence="1">Belongs to the DNA polymerase type-B family.</text>
</comment>
<dbReference type="InterPro" id="IPR004868">
    <property type="entry name" value="DNA-dir_DNA_pol_B_mt/vir"/>
</dbReference>
<dbReference type="Gene3D" id="1.10.287.690">
    <property type="entry name" value="Helix hairpin bin"/>
    <property type="match status" value="1"/>
</dbReference>
<dbReference type="PANTHER" id="PTHR33568:SF3">
    <property type="entry name" value="DNA-DIRECTED DNA POLYMERASE"/>
    <property type="match status" value="1"/>
</dbReference>
<dbReference type="GO" id="GO:0000166">
    <property type="term" value="F:nucleotide binding"/>
    <property type="evidence" value="ECO:0007669"/>
    <property type="project" value="InterPro"/>
</dbReference>
<comment type="catalytic activity">
    <reaction evidence="8">
        <text>DNA(n) + a 2'-deoxyribonucleoside 5'-triphosphate = DNA(n+1) + diphosphate</text>
        <dbReference type="Rhea" id="RHEA:22508"/>
        <dbReference type="Rhea" id="RHEA-COMP:17339"/>
        <dbReference type="Rhea" id="RHEA-COMP:17340"/>
        <dbReference type="ChEBI" id="CHEBI:33019"/>
        <dbReference type="ChEBI" id="CHEBI:61560"/>
        <dbReference type="ChEBI" id="CHEBI:173112"/>
        <dbReference type="EC" id="2.7.7.7"/>
    </reaction>
</comment>